<organism evidence="2 3">
    <name type="scientific">Ophiobolus disseminans</name>
    <dbReference type="NCBI Taxonomy" id="1469910"/>
    <lineage>
        <taxon>Eukaryota</taxon>
        <taxon>Fungi</taxon>
        <taxon>Dikarya</taxon>
        <taxon>Ascomycota</taxon>
        <taxon>Pezizomycotina</taxon>
        <taxon>Dothideomycetes</taxon>
        <taxon>Pleosporomycetidae</taxon>
        <taxon>Pleosporales</taxon>
        <taxon>Pleosporineae</taxon>
        <taxon>Phaeosphaeriaceae</taxon>
        <taxon>Ophiobolus</taxon>
    </lineage>
</organism>
<reference evidence="2" key="1">
    <citation type="journal article" date="2020" name="Stud. Mycol.">
        <title>101 Dothideomycetes genomes: a test case for predicting lifestyles and emergence of pathogens.</title>
        <authorList>
            <person name="Haridas S."/>
            <person name="Albert R."/>
            <person name="Binder M."/>
            <person name="Bloem J."/>
            <person name="Labutti K."/>
            <person name="Salamov A."/>
            <person name="Andreopoulos B."/>
            <person name="Baker S."/>
            <person name="Barry K."/>
            <person name="Bills G."/>
            <person name="Bluhm B."/>
            <person name="Cannon C."/>
            <person name="Castanera R."/>
            <person name="Culley D."/>
            <person name="Daum C."/>
            <person name="Ezra D."/>
            <person name="Gonzalez J."/>
            <person name="Henrissat B."/>
            <person name="Kuo A."/>
            <person name="Liang C."/>
            <person name="Lipzen A."/>
            <person name="Lutzoni F."/>
            <person name="Magnuson J."/>
            <person name="Mondo S."/>
            <person name="Nolan M."/>
            <person name="Ohm R."/>
            <person name="Pangilinan J."/>
            <person name="Park H.-J."/>
            <person name="Ramirez L."/>
            <person name="Alfaro M."/>
            <person name="Sun H."/>
            <person name="Tritt A."/>
            <person name="Yoshinaga Y."/>
            <person name="Zwiers L.-H."/>
            <person name="Turgeon B."/>
            <person name="Goodwin S."/>
            <person name="Spatafora J."/>
            <person name="Crous P."/>
            <person name="Grigoriev I."/>
        </authorList>
    </citation>
    <scope>NUCLEOTIDE SEQUENCE</scope>
    <source>
        <strain evidence="2">CBS 113818</strain>
    </source>
</reference>
<evidence type="ECO:0000256" key="1">
    <source>
        <dbReference type="SAM" id="SignalP"/>
    </source>
</evidence>
<evidence type="ECO:0000313" key="2">
    <source>
        <dbReference type="EMBL" id="KAF2819689.1"/>
    </source>
</evidence>
<protein>
    <submittedName>
        <fullName evidence="2">Uncharacterized protein</fullName>
    </submittedName>
</protein>
<dbReference type="OrthoDB" id="5230873at2759"/>
<proteinExistence type="predicted"/>
<gene>
    <name evidence="2" type="ORF">CC86DRAFT_471788</name>
</gene>
<dbReference type="EMBL" id="MU006243">
    <property type="protein sequence ID" value="KAF2819689.1"/>
    <property type="molecule type" value="Genomic_DNA"/>
</dbReference>
<dbReference type="AlphaFoldDB" id="A0A6A6ZG58"/>
<sequence>MQFQLSSIAALLACANSAFAATINNFTLYAYGKDIQAGMKMYYGDGKAYVGLKAPSFVSEAVDITLSNTDDQKFVVTANGTTGWKSHPSMYIGAETGDVKSVGFKFDNETKADGAIVTGFGLFGGWAYNNIEAGAIEMSFVATPTNETDVYQVKWNAAGTKVTGNDVPISLRTEAPVTPED</sequence>
<dbReference type="Proteomes" id="UP000799424">
    <property type="component" value="Unassembled WGS sequence"/>
</dbReference>
<keyword evidence="1" id="KW-0732">Signal</keyword>
<accession>A0A6A6ZG58</accession>
<evidence type="ECO:0000313" key="3">
    <source>
        <dbReference type="Proteomes" id="UP000799424"/>
    </source>
</evidence>
<feature type="signal peptide" evidence="1">
    <location>
        <begin position="1"/>
        <end position="20"/>
    </location>
</feature>
<name>A0A6A6ZG58_9PLEO</name>
<feature type="chain" id="PRO_5025507882" evidence="1">
    <location>
        <begin position="21"/>
        <end position="181"/>
    </location>
</feature>
<keyword evidence="3" id="KW-1185">Reference proteome</keyword>